<keyword evidence="3" id="KW-1185">Reference proteome</keyword>
<comment type="caution">
    <text evidence="2">The sequence shown here is derived from an EMBL/GenBank/DDBJ whole genome shotgun (WGS) entry which is preliminary data.</text>
</comment>
<feature type="compositionally biased region" description="Low complexity" evidence="1">
    <location>
        <begin position="14"/>
        <end position="25"/>
    </location>
</feature>
<dbReference type="Proteomes" id="UP001153328">
    <property type="component" value="Unassembled WGS sequence"/>
</dbReference>
<dbReference type="EMBL" id="CAJVAX010000020">
    <property type="protein sequence ID" value="CAG7654664.1"/>
    <property type="molecule type" value="Genomic_DNA"/>
</dbReference>
<feature type="region of interest" description="Disordered" evidence="1">
    <location>
        <begin position="1"/>
        <end position="96"/>
    </location>
</feature>
<organism evidence="2 3">
    <name type="scientific">Actinacidiphila bryophytorum</name>
    <dbReference type="NCBI Taxonomy" id="1436133"/>
    <lineage>
        <taxon>Bacteria</taxon>
        <taxon>Bacillati</taxon>
        <taxon>Actinomycetota</taxon>
        <taxon>Actinomycetes</taxon>
        <taxon>Kitasatosporales</taxon>
        <taxon>Streptomycetaceae</taxon>
        <taxon>Actinacidiphila</taxon>
    </lineage>
</organism>
<evidence type="ECO:0000256" key="1">
    <source>
        <dbReference type="SAM" id="MobiDB-lite"/>
    </source>
</evidence>
<feature type="compositionally biased region" description="Basic residues" evidence="1">
    <location>
        <begin position="26"/>
        <end position="41"/>
    </location>
</feature>
<feature type="compositionally biased region" description="Pro residues" evidence="1">
    <location>
        <begin position="64"/>
        <end position="73"/>
    </location>
</feature>
<name>A0A9W4H6T7_9ACTN</name>
<proteinExistence type="predicted"/>
<protein>
    <submittedName>
        <fullName evidence="2">Uncharacterized protein</fullName>
    </submittedName>
</protein>
<reference evidence="2" key="1">
    <citation type="submission" date="2021-06" db="EMBL/GenBank/DDBJ databases">
        <authorList>
            <person name="Arsene-Ploetze F."/>
        </authorList>
    </citation>
    <scope>NUCLEOTIDE SEQUENCE</scope>
    <source>
        <strain evidence="2">SBRY1</strain>
    </source>
</reference>
<dbReference type="AlphaFoldDB" id="A0A9W4H6T7"/>
<evidence type="ECO:0000313" key="3">
    <source>
        <dbReference type="Proteomes" id="UP001153328"/>
    </source>
</evidence>
<sequence length="96" mass="10293">MLLLRGLGPDRGPPGRLHLAGPARPRLGRPGRLALRRRIRRRDGGARRAGRLARRPAALTPRTDPAPAPPDLPAPLTADLPAVTAEPPVRVRSTCD</sequence>
<gene>
    <name evidence="2" type="ORF">SBRY_60554</name>
</gene>
<evidence type="ECO:0000313" key="2">
    <source>
        <dbReference type="EMBL" id="CAG7654664.1"/>
    </source>
</evidence>
<accession>A0A9W4H6T7</accession>